<dbReference type="Pfam" id="PF13377">
    <property type="entry name" value="Peripla_BP_3"/>
    <property type="match status" value="1"/>
</dbReference>
<comment type="caution">
    <text evidence="5">The sequence shown here is derived from an EMBL/GenBank/DDBJ whole genome shotgun (WGS) entry which is preliminary data.</text>
</comment>
<dbReference type="GO" id="GO:0003700">
    <property type="term" value="F:DNA-binding transcription factor activity"/>
    <property type="evidence" value="ECO:0007669"/>
    <property type="project" value="TreeGrafter"/>
</dbReference>
<dbReference type="CDD" id="cd20010">
    <property type="entry name" value="PBP1_AglR-like"/>
    <property type="match status" value="1"/>
</dbReference>
<dbReference type="PANTHER" id="PTHR30146:SF109">
    <property type="entry name" value="HTH-TYPE TRANSCRIPTIONAL REGULATOR GALS"/>
    <property type="match status" value="1"/>
</dbReference>
<feature type="domain" description="HTH lacI-type" evidence="4">
    <location>
        <begin position="3"/>
        <end position="57"/>
    </location>
</feature>
<evidence type="ECO:0000313" key="5">
    <source>
        <dbReference type="EMBL" id="KCV81316.1"/>
    </source>
</evidence>
<dbReference type="CDD" id="cd01392">
    <property type="entry name" value="HTH_LacI"/>
    <property type="match status" value="1"/>
</dbReference>
<evidence type="ECO:0000256" key="1">
    <source>
        <dbReference type="ARBA" id="ARBA00023015"/>
    </source>
</evidence>
<dbReference type="PANTHER" id="PTHR30146">
    <property type="entry name" value="LACI-RELATED TRANSCRIPTIONAL REPRESSOR"/>
    <property type="match status" value="1"/>
</dbReference>
<dbReference type="eggNOG" id="COG1609">
    <property type="taxonomic scope" value="Bacteria"/>
</dbReference>
<evidence type="ECO:0000259" key="4">
    <source>
        <dbReference type="PROSITE" id="PS50932"/>
    </source>
</evidence>
<evidence type="ECO:0000256" key="2">
    <source>
        <dbReference type="ARBA" id="ARBA00023125"/>
    </source>
</evidence>
<dbReference type="Proteomes" id="UP000024836">
    <property type="component" value="Unassembled WGS sequence"/>
</dbReference>
<keyword evidence="1" id="KW-0805">Transcription regulation</keyword>
<keyword evidence="3" id="KW-0804">Transcription</keyword>
<sequence>MTMNLKTLAQELGLSQTTVSRALNGYPEVNEATRQRVQQAAARYNYRPNSRAKGLATGRAMMIGHVIPASTRHEMVNPVFGDFVGGASDAYARHNFDMMFTRVADGNDESTYRELKAKRAVDGVIIQGPLVNDARIPLLNALDLPFVVHGRSSGIDEPYSWVDVNNKRSFQRATEFLLDLGHTRIGLINGLEHMDFAQRRRDGYLAALKARGIPTDPALMRSNEMTEVFGHHQTRHMLQLDAPPTAILTSSMISAIGVRRAIEEAGLKMGRDISIITHDDELSYLKNGQDVPIFTATRSSVWKAGEIAAEMLLSQINEPANVPQTRLLEAELVVGRSTGPAPQG</sequence>
<evidence type="ECO:0000256" key="3">
    <source>
        <dbReference type="ARBA" id="ARBA00023163"/>
    </source>
</evidence>
<dbReference type="SUPFAM" id="SSF47413">
    <property type="entry name" value="lambda repressor-like DNA-binding domains"/>
    <property type="match status" value="1"/>
</dbReference>
<evidence type="ECO:0000313" key="6">
    <source>
        <dbReference type="Proteomes" id="UP000024836"/>
    </source>
</evidence>
<keyword evidence="6" id="KW-1185">Reference proteome</keyword>
<dbReference type="SUPFAM" id="SSF53822">
    <property type="entry name" value="Periplasmic binding protein-like I"/>
    <property type="match status" value="1"/>
</dbReference>
<accession>A0A058ZKJ1</accession>
<dbReference type="EMBL" id="AQQY01000009">
    <property type="protein sequence ID" value="KCV81316.1"/>
    <property type="molecule type" value="Genomic_DNA"/>
</dbReference>
<dbReference type="GO" id="GO:0000976">
    <property type="term" value="F:transcription cis-regulatory region binding"/>
    <property type="evidence" value="ECO:0007669"/>
    <property type="project" value="TreeGrafter"/>
</dbReference>
<dbReference type="SMART" id="SM00354">
    <property type="entry name" value="HTH_LACI"/>
    <property type="match status" value="1"/>
</dbReference>
<protein>
    <submittedName>
        <fullName evidence="5">LacI family transcriptional regulator</fullName>
    </submittedName>
</protein>
<dbReference type="InterPro" id="IPR028082">
    <property type="entry name" value="Peripla_BP_I"/>
</dbReference>
<keyword evidence="2" id="KW-0238">DNA-binding</keyword>
<dbReference type="Pfam" id="PF00356">
    <property type="entry name" value="LacI"/>
    <property type="match status" value="1"/>
</dbReference>
<dbReference type="STRING" id="1461693.ATO10_12969"/>
<dbReference type="InterPro" id="IPR046335">
    <property type="entry name" value="LacI/GalR-like_sensor"/>
</dbReference>
<organism evidence="5 6">
    <name type="scientific">Actibacterium atlanticum</name>
    <dbReference type="NCBI Taxonomy" id="1461693"/>
    <lineage>
        <taxon>Bacteria</taxon>
        <taxon>Pseudomonadati</taxon>
        <taxon>Pseudomonadota</taxon>
        <taxon>Alphaproteobacteria</taxon>
        <taxon>Rhodobacterales</taxon>
        <taxon>Roseobacteraceae</taxon>
        <taxon>Actibacterium</taxon>
    </lineage>
</organism>
<dbReference type="InterPro" id="IPR000843">
    <property type="entry name" value="HTH_LacI"/>
</dbReference>
<dbReference type="InterPro" id="IPR010982">
    <property type="entry name" value="Lambda_DNA-bd_dom_sf"/>
</dbReference>
<reference evidence="5 6" key="1">
    <citation type="submission" date="2013-04" db="EMBL/GenBank/DDBJ databases">
        <title>Shimia sp. 22II-S11-Z10 Genome Sequencing.</title>
        <authorList>
            <person name="Lai Q."/>
            <person name="Li G."/>
            <person name="Shao Z."/>
        </authorList>
    </citation>
    <scope>NUCLEOTIDE SEQUENCE [LARGE SCALE GENOMIC DNA]</scope>
    <source>
        <strain evidence="6">22II-S11-Z10</strain>
    </source>
</reference>
<gene>
    <name evidence="5" type="ORF">ATO10_12969</name>
</gene>
<dbReference type="PATRIC" id="fig|1461693.3.peg.2629"/>
<dbReference type="Gene3D" id="3.40.50.2300">
    <property type="match status" value="2"/>
</dbReference>
<dbReference type="PROSITE" id="PS50932">
    <property type="entry name" value="HTH_LACI_2"/>
    <property type="match status" value="1"/>
</dbReference>
<proteinExistence type="predicted"/>
<dbReference type="AlphaFoldDB" id="A0A058ZKJ1"/>
<name>A0A058ZKJ1_9RHOB</name>
<dbReference type="Gene3D" id="1.10.260.40">
    <property type="entry name" value="lambda repressor-like DNA-binding domains"/>
    <property type="match status" value="1"/>
</dbReference>